<dbReference type="OrthoDB" id="4242045at2"/>
<dbReference type="Pfam" id="PF00550">
    <property type="entry name" value="PP-binding"/>
    <property type="match status" value="1"/>
</dbReference>
<gene>
    <name evidence="2" type="ORF">D9753_17025</name>
</gene>
<proteinExistence type="predicted"/>
<dbReference type="KEGG" id="sdd:D9753_17025"/>
<organism evidence="2 3">
    <name type="scientific">Streptomyces dangxiongensis</name>
    <dbReference type="NCBI Taxonomy" id="1442032"/>
    <lineage>
        <taxon>Bacteria</taxon>
        <taxon>Bacillati</taxon>
        <taxon>Actinomycetota</taxon>
        <taxon>Actinomycetes</taxon>
        <taxon>Kitasatosporales</taxon>
        <taxon>Streptomycetaceae</taxon>
        <taxon>Streptomyces</taxon>
    </lineage>
</organism>
<dbReference type="SUPFAM" id="SSF47336">
    <property type="entry name" value="ACP-like"/>
    <property type="match status" value="1"/>
</dbReference>
<evidence type="ECO:0000313" key="3">
    <source>
        <dbReference type="Proteomes" id="UP000268329"/>
    </source>
</evidence>
<protein>
    <recommendedName>
        <fullName evidence="1">Carrier domain-containing protein</fullName>
    </recommendedName>
</protein>
<accession>A0A3G2JDB2</accession>
<name>A0A3G2JDB2_9ACTN</name>
<reference evidence="2 3" key="1">
    <citation type="submission" date="2018-10" db="EMBL/GenBank/DDBJ databases">
        <title>The genome of Streptomyces dangxiongensis Z022.</title>
        <authorList>
            <person name="Zhang B."/>
        </authorList>
    </citation>
    <scope>NUCLEOTIDE SEQUENCE [LARGE SCALE GENOMIC DNA]</scope>
    <source>
        <strain evidence="2 3">Z022</strain>
    </source>
</reference>
<dbReference type="InterPro" id="IPR009081">
    <property type="entry name" value="PP-bd_ACP"/>
</dbReference>
<dbReference type="EMBL" id="CP033073">
    <property type="protein sequence ID" value="AYN40326.1"/>
    <property type="molecule type" value="Genomic_DNA"/>
</dbReference>
<evidence type="ECO:0000313" key="2">
    <source>
        <dbReference type="EMBL" id="AYN40326.1"/>
    </source>
</evidence>
<evidence type="ECO:0000259" key="1">
    <source>
        <dbReference type="PROSITE" id="PS50075"/>
    </source>
</evidence>
<dbReference type="AlphaFoldDB" id="A0A3G2JDB2"/>
<dbReference type="Proteomes" id="UP000268329">
    <property type="component" value="Chromosome"/>
</dbReference>
<dbReference type="Gene3D" id="1.10.1200.10">
    <property type="entry name" value="ACP-like"/>
    <property type="match status" value="1"/>
</dbReference>
<feature type="domain" description="Carrier" evidence="1">
    <location>
        <begin position="9"/>
        <end position="87"/>
    </location>
</feature>
<dbReference type="PROSITE" id="PS50075">
    <property type="entry name" value="CARRIER"/>
    <property type="match status" value="1"/>
</dbReference>
<keyword evidence="3" id="KW-1185">Reference proteome</keyword>
<sequence>MERAPVNRDEVLQEIHQIAKEFAASSGRTVNENSQNFLDAYGFTSLDALEFLLLLEERFGVTFEDEDLTEDTLTSEDRLAEYVVERLG</sequence>
<dbReference type="InterPro" id="IPR036736">
    <property type="entry name" value="ACP-like_sf"/>
</dbReference>